<feature type="transmembrane region" description="Helical" evidence="1">
    <location>
        <begin position="7"/>
        <end position="28"/>
    </location>
</feature>
<keyword evidence="1" id="KW-0472">Membrane</keyword>
<name>A0A5E4UCM8_9BURK</name>
<accession>A0A5E4UCM8</accession>
<dbReference type="Proteomes" id="UP000366945">
    <property type="component" value="Unassembled WGS sequence"/>
</dbReference>
<gene>
    <name evidence="2" type="ORF">PPN31114_01956</name>
</gene>
<keyword evidence="1" id="KW-1133">Transmembrane helix</keyword>
<dbReference type="AlphaFoldDB" id="A0A5E4UCM8"/>
<proteinExistence type="predicted"/>
<evidence type="ECO:0000313" key="3">
    <source>
        <dbReference type="Proteomes" id="UP000366945"/>
    </source>
</evidence>
<reference evidence="2 3" key="1">
    <citation type="submission" date="2019-08" db="EMBL/GenBank/DDBJ databases">
        <authorList>
            <person name="Peeters C."/>
        </authorList>
    </citation>
    <scope>NUCLEOTIDE SEQUENCE [LARGE SCALE GENOMIC DNA]</scope>
    <source>
        <strain evidence="2 3">LMG 31114</strain>
    </source>
</reference>
<dbReference type="RefSeq" id="WP_150679326.1">
    <property type="nucleotide sequence ID" value="NZ_CABPSK010000002.1"/>
</dbReference>
<evidence type="ECO:0000313" key="2">
    <source>
        <dbReference type="EMBL" id="VVD97795.1"/>
    </source>
</evidence>
<organism evidence="2 3">
    <name type="scientific">Pandoraea pneumonica</name>
    <dbReference type="NCBI Taxonomy" id="2508299"/>
    <lineage>
        <taxon>Bacteria</taxon>
        <taxon>Pseudomonadati</taxon>
        <taxon>Pseudomonadota</taxon>
        <taxon>Betaproteobacteria</taxon>
        <taxon>Burkholderiales</taxon>
        <taxon>Burkholderiaceae</taxon>
        <taxon>Pandoraea</taxon>
    </lineage>
</organism>
<protein>
    <submittedName>
        <fullName evidence="2">Uncharacterized protein</fullName>
    </submittedName>
</protein>
<dbReference type="OrthoDB" id="8944941at2"/>
<dbReference type="GeneID" id="300403997"/>
<evidence type="ECO:0000256" key="1">
    <source>
        <dbReference type="SAM" id="Phobius"/>
    </source>
</evidence>
<sequence length="593" mass="64853">MRSKQRGVFLIGATIAVAVVGILVAFWGQHQMQQMRIEKGERVGESLKVLGNHVQDFMVKHHGDIKALFLQREGASRKIAESGIELTRRYDVWLRAKTISDLTVEKLIRLTGAKGTGSSPPLAGAEYRIVVYSTNCADKTEPCDIDAVTYLTAPIKSTYSNGADWVASGAALAKLGVLGGISRQGDPNVFRFLDGNGPVINTVRNPERPAIAGLLAMRGGYQTSAQDAFLRRDGTREMQGDLNLSGNNIVNAKQITNVELVDVEKMTAKTITATENIHSDGQISAKGIFSSDGATITGKLEVKNQGVHADGEIRAQGELRSEAGVVRLKGAVGGSCSDRGIGLDEQGRVMSCQSGTWTLGALPKDSTEVSEDIRSEIVKGYVPWDVASITVNNYRDFKARCESTTTTEIPNGFACQLDVVKNYCEQIPRLRQRTFIGNGRRDVSFEIPPSDGQNGSIAGGIYKITCLTPRGAPVQLVYRAANSTGAQAFDSVRPATEEDLRRLIVRSRLPQVKSIKLFEEFRCALGDAGHIYNLDEDKDGPWDYCEMASDEAKYQCDWPNQMRDLYRDIDSGAWKFRLKQRGGGVKCVKFAEQ</sequence>
<keyword evidence="1" id="KW-0812">Transmembrane</keyword>
<dbReference type="EMBL" id="CABPSK010000002">
    <property type="protein sequence ID" value="VVD97795.1"/>
    <property type="molecule type" value="Genomic_DNA"/>
</dbReference>
<keyword evidence="3" id="KW-1185">Reference proteome</keyword>